<evidence type="ECO:0000256" key="1">
    <source>
        <dbReference type="SAM" id="MobiDB-lite"/>
    </source>
</evidence>
<accession>A0A976M5E6</accession>
<reference evidence="2" key="1">
    <citation type="submission" date="2022-07" db="EMBL/GenBank/DDBJ databases">
        <title>Evaluation of T. orientalis genome assembly methods using nanopore sequencing and analysis of variation between genomes.</title>
        <authorList>
            <person name="Yam J."/>
            <person name="Micallef M.L."/>
            <person name="Liu M."/>
            <person name="Djordjevic S.P."/>
            <person name="Bogema D.R."/>
            <person name="Jenkins C."/>
        </authorList>
    </citation>
    <scope>NUCLEOTIDE SEQUENCE</scope>
    <source>
        <strain evidence="2">Fish Creek</strain>
    </source>
</reference>
<dbReference type="EMBL" id="CP056065">
    <property type="protein sequence ID" value="UKJ88056.1"/>
    <property type="molecule type" value="Genomic_DNA"/>
</dbReference>
<feature type="region of interest" description="Disordered" evidence="1">
    <location>
        <begin position="179"/>
        <end position="199"/>
    </location>
</feature>
<evidence type="ECO:0000313" key="3">
    <source>
        <dbReference type="Proteomes" id="UP000244803"/>
    </source>
</evidence>
<feature type="compositionally biased region" description="Polar residues" evidence="1">
    <location>
        <begin position="179"/>
        <end position="188"/>
    </location>
</feature>
<evidence type="ECO:0000313" key="2">
    <source>
        <dbReference type="EMBL" id="UKJ88056.1"/>
    </source>
</evidence>
<name>A0A976M5E6_THEOR</name>
<protein>
    <submittedName>
        <fullName evidence="2">Uncharacterized protein</fullName>
    </submittedName>
</protein>
<feature type="region of interest" description="Disordered" evidence="1">
    <location>
        <begin position="1"/>
        <end position="24"/>
    </location>
</feature>
<feature type="compositionally biased region" description="Polar residues" evidence="1">
    <location>
        <begin position="216"/>
        <end position="236"/>
    </location>
</feature>
<gene>
    <name evidence="2" type="ORF">MACJ_000499</name>
</gene>
<organism evidence="2 3">
    <name type="scientific">Theileria orientalis</name>
    <dbReference type="NCBI Taxonomy" id="68886"/>
    <lineage>
        <taxon>Eukaryota</taxon>
        <taxon>Sar</taxon>
        <taxon>Alveolata</taxon>
        <taxon>Apicomplexa</taxon>
        <taxon>Aconoidasida</taxon>
        <taxon>Piroplasmida</taxon>
        <taxon>Theileriidae</taxon>
        <taxon>Theileria</taxon>
    </lineage>
</organism>
<proteinExistence type="predicted"/>
<feature type="region of interest" description="Disordered" evidence="1">
    <location>
        <begin position="216"/>
        <end position="273"/>
    </location>
</feature>
<dbReference type="Proteomes" id="UP000244803">
    <property type="component" value="Chromosome 1"/>
</dbReference>
<dbReference type="AlphaFoldDB" id="A0A976M5E6"/>
<sequence length="355" mass="37326">MVQRRVPNSLEGRDNISSSIQGMNGVPSEVIEEHRMQHMQKLANLKRQKQQRISWTQINAPGFNNRAMTMQKNTGLSANVLPNMPPGMAGTNLDGDMTNNFSNAGLNGASVLMANPLASTMTNGMGATMSSSTGLPLGAANIAGSMASGTATGTTSAASDADGKNKLLILDANGMPISQAAQSSQPTVQPAVHQPSKQSSFLPSTKILYKSNFSGTTTSHTAPSNLNTDTSHTAARSSGFDRPSSGFDRPTSGFDKPRSGFDKPSSGFSTAHSSFSAGETAFSGASAATDHADSKPAESLDDSSSHTIFYKATGPQPLYVPTPALDNTKLSYASDTVSIEELRAKIKYNWHETQT</sequence>
<dbReference type="OrthoDB" id="365530at2759"/>